<dbReference type="SUPFAM" id="SSF50486">
    <property type="entry name" value="FMT C-terminal domain-like"/>
    <property type="match status" value="1"/>
</dbReference>
<gene>
    <name evidence="6" type="ORF">GCM10009126_04790</name>
</gene>
<reference evidence="7" key="1">
    <citation type="journal article" date="2019" name="Int. J. Syst. Evol. Microbiol.">
        <title>The Global Catalogue of Microorganisms (GCM) 10K type strain sequencing project: providing services to taxonomists for standard genome sequencing and annotation.</title>
        <authorList>
            <consortium name="The Broad Institute Genomics Platform"/>
            <consortium name="The Broad Institute Genome Sequencing Center for Infectious Disease"/>
            <person name="Wu L."/>
            <person name="Ma J."/>
        </authorList>
    </citation>
    <scope>NUCLEOTIDE SEQUENCE [LARGE SCALE GENOMIC DNA]</scope>
    <source>
        <strain evidence="7">JCM 16242</strain>
    </source>
</reference>
<comment type="similarity">
    <text evidence="1 5">Belongs to the DNA glycosylase MPG family.</text>
</comment>
<keyword evidence="2 5" id="KW-0227">DNA damage</keyword>
<dbReference type="NCBIfam" id="TIGR00567">
    <property type="entry name" value="3mg"/>
    <property type="match status" value="1"/>
</dbReference>
<sequence>MHSGILLDRAFYQRDPREVAPALLNKVLLRNDGRSGRIVEVEAYCGANDAAAHTYRGKSRRNASMFGPAGHMYVYFTYGMHWCCNAVCGDVGEGVGVLLRALAPLTGLEQMRAARAACRRDRDLCRGPARLCKAFDIDGSCDGIDLVSGLASLSIIDDGTPPPARPVETPRIGISRATSETWRWYVADDPHVSRR</sequence>
<dbReference type="RefSeq" id="WP_343879775.1">
    <property type="nucleotide sequence ID" value="NZ_BAAAFO010000001.1"/>
</dbReference>
<dbReference type="PANTHER" id="PTHR10429:SF0">
    <property type="entry name" value="DNA-3-METHYLADENINE GLYCOSYLASE"/>
    <property type="match status" value="1"/>
</dbReference>
<dbReference type="InterPro" id="IPR003180">
    <property type="entry name" value="MPG"/>
</dbReference>
<dbReference type="HAMAP" id="MF_00527">
    <property type="entry name" value="3MGH"/>
    <property type="match status" value="1"/>
</dbReference>
<protein>
    <recommendedName>
        <fullName evidence="5">Putative 3-methyladenine DNA glycosylase</fullName>
        <ecNumber evidence="5">3.2.2.-</ecNumber>
    </recommendedName>
</protein>
<keyword evidence="4 5" id="KW-0234">DNA repair</keyword>
<dbReference type="Gene3D" id="3.10.300.10">
    <property type="entry name" value="Methylpurine-DNA glycosylase (MPG)"/>
    <property type="match status" value="1"/>
</dbReference>
<evidence type="ECO:0000256" key="1">
    <source>
        <dbReference type="ARBA" id="ARBA00009232"/>
    </source>
</evidence>
<organism evidence="6 7">
    <name type="scientific">Rhodanobacter caeni</name>
    <dbReference type="NCBI Taxonomy" id="657654"/>
    <lineage>
        <taxon>Bacteria</taxon>
        <taxon>Pseudomonadati</taxon>
        <taxon>Pseudomonadota</taxon>
        <taxon>Gammaproteobacteria</taxon>
        <taxon>Lysobacterales</taxon>
        <taxon>Rhodanobacteraceae</taxon>
        <taxon>Rhodanobacter</taxon>
    </lineage>
</organism>
<evidence type="ECO:0000256" key="2">
    <source>
        <dbReference type="ARBA" id="ARBA00022763"/>
    </source>
</evidence>
<keyword evidence="3 5" id="KW-0378">Hydrolase</keyword>
<dbReference type="Proteomes" id="UP001500657">
    <property type="component" value="Unassembled WGS sequence"/>
</dbReference>
<evidence type="ECO:0000256" key="3">
    <source>
        <dbReference type="ARBA" id="ARBA00022801"/>
    </source>
</evidence>
<evidence type="ECO:0000256" key="4">
    <source>
        <dbReference type="ARBA" id="ARBA00023204"/>
    </source>
</evidence>
<accession>A0ABP3DWP9</accession>
<dbReference type="EC" id="3.2.2.-" evidence="5"/>
<name>A0ABP3DWP9_9GAMM</name>
<dbReference type="Pfam" id="PF02245">
    <property type="entry name" value="Pur_DNA_glyco"/>
    <property type="match status" value="1"/>
</dbReference>
<keyword evidence="7" id="KW-1185">Reference proteome</keyword>
<dbReference type="InterPro" id="IPR036995">
    <property type="entry name" value="MPG_sf"/>
</dbReference>
<dbReference type="CDD" id="cd00540">
    <property type="entry name" value="AAG"/>
    <property type="match status" value="1"/>
</dbReference>
<dbReference type="EMBL" id="BAAAFO010000001">
    <property type="protein sequence ID" value="GAA0242181.1"/>
    <property type="molecule type" value="Genomic_DNA"/>
</dbReference>
<proteinExistence type="inferred from homology"/>
<dbReference type="InterPro" id="IPR011034">
    <property type="entry name" value="Formyl_transferase-like_C_sf"/>
</dbReference>
<dbReference type="NCBIfam" id="NF002003">
    <property type="entry name" value="PRK00802.1-3"/>
    <property type="match status" value="1"/>
</dbReference>
<evidence type="ECO:0000256" key="5">
    <source>
        <dbReference type="HAMAP-Rule" id="MF_00527"/>
    </source>
</evidence>
<evidence type="ECO:0000313" key="7">
    <source>
        <dbReference type="Proteomes" id="UP001500657"/>
    </source>
</evidence>
<dbReference type="PANTHER" id="PTHR10429">
    <property type="entry name" value="DNA-3-METHYLADENINE GLYCOSYLASE"/>
    <property type="match status" value="1"/>
</dbReference>
<evidence type="ECO:0000313" key="6">
    <source>
        <dbReference type="EMBL" id="GAA0242181.1"/>
    </source>
</evidence>
<comment type="caution">
    <text evidence="6">The sequence shown here is derived from an EMBL/GenBank/DDBJ whole genome shotgun (WGS) entry which is preliminary data.</text>
</comment>